<dbReference type="PANTHER" id="PTHR15296:SF1">
    <property type="entry name" value="PDZK1 INTERACTING PROTEIN 1"/>
    <property type="match status" value="1"/>
</dbReference>
<keyword evidence="4 7" id="KW-0472">Membrane</keyword>
<dbReference type="Pfam" id="PF15807">
    <property type="entry name" value="MAP17"/>
    <property type="match status" value="1"/>
</dbReference>
<dbReference type="GO" id="GO:0016020">
    <property type="term" value="C:membrane"/>
    <property type="evidence" value="ECO:0007669"/>
    <property type="project" value="UniProtKB-SubCell"/>
</dbReference>
<evidence type="ECO:0000256" key="2">
    <source>
        <dbReference type="ARBA" id="ARBA00022692"/>
    </source>
</evidence>
<gene>
    <name evidence="9" type="ORF">DNTS_010162</name>
</gene>
<evidence type="ECO:0000256" key="1">
    <source>
        <dbReference type="ARBA" id="ARBA00004167"/>
    </source>
</evidence>
<feature type="chain" id="PRO_5021998228" description="PDZK1-interacting protein 1" evidence="8">
    <location>
        <begin position="21"/>
        <end position="110"/>
    </location>
</feature>
<accession>A0A553Q6L9</accession>
<name>A0A553Q6L9_9TELE</name>
<dbReference type="InterPro" id="IPR031627">
    <property type="entry name" value="PDZK1IP1/SMIM24"/>
</dbReference>
<organism evidence="9 10">
    <name type="scientific">Danionella cerebrum</name>
    <dbReference type="NCBI Taxonomy" id="2873325"/>
    <lineage>
        <taxon>Eukaryota</taxon>
        <taxon>Metazoa</taxon>
        <taxon>Chordata</taxon>
        <taxon>Craniata</taxon>
        <taxon>Vertebrata</taxon>
        <taxon>Euteleostomi</taxon>
        <taxon>Actinopterygii</taxon>
        <taxon>Neopterygii</taxon>
        <taxon>Teleostei</taxon>
        <taxon>Ostariophysi</taxon>
        <taxon>Cypriniformes</taxon>
        <taxon>Danionidae</taxon>
        <taxon>Danioninae</taxon>
        <taxon>Danionella</taxon>
    </lineage>
</organism>
<comment type="caution">
    <text evidence="9">The sequence shown here is derived from an EMBL/GenBank/DDBJ whole genome shotgun (WGS) entry which is preliminary data.</text>
</comment>
<comment type="similarity">
    <text evidence="5">Belongs to the PDZK1-interacting protein 1/SMIM24 family.</text>
</comment>
<sequence>MDKPVTVLLWVVLMLGFAAAQTESAEQAFPNWLTGLIAVAVFLFLVFVTFLVNKAWCNNSSDQEGVAPNEYAMTNGSTHESSLNALRSSDDPNPYENVIIHQTDEKVTVM</sequence>
<dbReference type="OrthoDB" id="9900654at2759"/>
<dbReference type="EMBL" id="SRMA01026269">
    <property type="protein sequence ID" value="TRY85581.1"/>
    <property type="molecule type" value="Genomic_DNA"/>
</dbReference>
<dbReference type="PANTHER" id="PTHR15296">
    <property type="entry name" value="MEMBRANE-ASSOCIATED PROTEIN MAP17"/>
    <property type="match status" value="1"/>
</dbReference>
<feature type="transmembrane region" description="Helical" evidence="7">
    <location>
        <begin position="32"/>
        <end position="52"/>
    </location>
</feature>
<comment type="subcellular location">
    <subcellularLocation>
        <location evidence="1">Membrane</location>
        <topology evidence="1">Single-pass membrane protein</topology>
    </subcellularLocation>
</comment>
<dbReference type="STRING" id="623744.A0A553Q6L9"/>
<keyword evidence="8" id="KW-0732">Signal</keyword>
<dbReference type="Proteomes" id="UP000316079">
    <property type="component" value="Unassembled WGS sequence"/>
</dbReference>
<feature type="compositionally biased region" description="Polar residues" evidence="6">
    <location>
        <begin position="72"/>
        <end position="87"/>
    </location>
</feature>
<evidence type="ECO:0000256" key="7">
    <source>
        <dbReference type="SAM" id="Phobius"/>
    </source>
</evidence>
<evidence type="ECO:0000256" key="3">
    <source>
        <dbReference type="ARBA" id="ARBA00022989"/>
    </source>
</evidence>
<evidence type="ECO:0000256" key="6">
    <source>
        <dbReference type="SAM" id="MobiDB-lite"/>
    </source>
</evidence>
<evidence type="ECO:0000256" key="8">
    <source>
        <dbReference type="SAM" id="SignalP"/>
    </source>
</evidence>
<evidence type="ECO:0000256" key="4">
    <source>
        <dbReference type="ARBA" id="ARBA00023136"/>
    </source>
</evidence>
<feature type="region of interest" description="Disordered" evidence="6">
    <location>
        <begin position="68"/>
        <end position="95"/>
    </location>
</feature>
<reference evidence="9 10" key="1">
    <citation type="journal article" date="2019" name="Sci. Data">
        <title>Hybrid genome assembly and annotation of Danionella translucida.</title>
        <authorList>
            <person name="Kadobianskyi M."/>
            <person name="Schulze L."/>
            <person name="Schuelke M."/>
            <person name="Judkewitz B."/>
        </authorList>
    </citation>
    <scope>NUCLEOTIDE SEQUENCE [LARGE SCALE GENOMIC DNA]</scope>
    <source>
        <strain evidence="9 10">Bolton</strain>
    </source>
</reference>
<keyword evidence="10" id="KW-1185">Reference proteome</keyword>
<evidence type="ECO:0008006" key="11">
    <source>
        <dbReference type="Google" id="ProtNLM"/>
    </source>
</evidence>
<proteinExistence type="inferred from homology"/>
<evidence type="ECO:0000313" key="10">
    <source>
        <dbReference type="Proteomes" id="UP000316079"/>
    </source>
</evidence>
<feature type="signal peptide" evidence="8">
    <location>
        <begin position="1"/>
        <end position="20"/>
    </location>
</feature>
<evidence type="ECO:0000313" key="9">
    <source>
        <dbReference type="EMBL" id="TRY85581.1"/>
    </source>
</evidence>
<keyword evidence="3 7" id="KW-1133">Transmembrane helix</keyword>
<keyword evidence="2 7" id="KW-0812">Transmembrane</keyword>
<dbReference type="AlphaFoldDB" id="A0A553Q6L9"/>
<protein>
    <recommendedName>
        <fullName evidence="11">PDZK1-interacting protein 1</fullName>
    </recommendedName>
</protein>
<evidence type="ECO:0000256" key="5">
    <source>
        <dbReference type="ARBA" id="ARBA00049650"/>
    </source>
</evidence>